<dbReference type="OrthoDB" id="10248520at2759"/>
<comment type="similarity">
    <text evidence="1 5">Belongs to the TCP-1 chaperonin family.</text>
</comment>
<organism evidence="6 7">
    <name type="scientific">Kipferlia bialata</name>
    <dbReference type="NCBI Taxonomy" id="797122"/>
    <lineage>
        <taxon>Eukaryota</taxon>
        <taxon>Metamonada</taxon>
        <taxon>Carpediemonas-like organisms</taxon>
        <taxon>Kipferlia</taxon>
    </lineage>
</organism>
<feature type="non-terminal residue" evidence="6">
    <location>
        <position position="1"/>
    </location>
</feature>
<gene>
    <name evidence="6" type="ORF">KIPB_012180</name>
</gene>
<sequence>PKIGLIKFCISPPKTDMDSSVIVGDSAALDRVLRQERQYILNMCKTVRKTGCNVLLVQESTLRDAVSDLALHFFAKMKIMVIKNVARDQVDFISAATGAVPVATLDHFTADKLGSAKVAKIEENIARILECNPREGARKTCSVLVRGSNKLVLDEADRSLHDAMCVIRALVKKPHLVPGGAAVETELSRRLATYARTLEGMEQFCVKAYAEAFEVIPVTLAENAGLNPVVTMTNLRAQHATGGDEGVFMGINIKKGSIVNMLELDVMQPLLVSSSAIALATETVRMILKIDSVIMARY</sequence>
<dbReference type="InterPro" id="IPR027409">
    <property type="entry name" value="GroEL-like_apical_dom_sf"/>
</dbReference>
<feature type="non-terminal residue" evidence="6">
    <location>
        <position position="298"/>
    </location>
</feature>
<dbReference type="Gene3D" id="1.10.560.10">
    <property type="entry name" value="GroEL-like equatorial domain"/>
    <property type="match status" value="1"/>
</dbReference>
<dbReference type="Pfam" id="PF00118">
    <property type="entry name" value="Cpn60_TCP1"/>
    <property type="match status" value="1"/>
</dbReference>
<evidence type="ECO:0000256" key="4">
    <source>
        <dbReference type="ARBA" id="ARBA00023186"/>
    </source>
</evidence>
<dbReference type="SUPFAM" id="SSF48592">
    <property type="entry name" value="GroEL equatorial domain-like"/>
    <property type="match status" value="1"/>
</dbReference>
<dbReference type="GO" id="GO:0005524">
    <property type="term" value="F:ATP binding"/>
    <property type="evidence" value="ECO:0007669"/>
    <property type="project" value="UniProtKB-KW"/>
</dbReference>
<dbReference type="InterPro" id="IPR027413">
    <property type="entry name" value="GROEL-like_equatorial_sf"/>
</dbReference>
<evidence type="ECO:0000256" key="5">
    <source>
        <dbReference type="RuleBase" id="RU004187"/>
    </source>
</evidence>
<dbReference type="SUPFAM" id="SSF52029">
    <property type="entry name" value="GroEL apical domain-like"/>
    <property type="match status" value="1"/>
</dbReference>
<dbReference type="AlphaFoldDB" id="A0A9K3GNQ6"/>
<evidence type="ECO:0000313" key="7">
    <source>
        <dbReference type="Proteomes" id="UP000265618"/>
    </source>
</evidence>
<keyword evidence="4 5" id="KW-0143">Chaperone</keyword>
<evidence type="ECO:0000256" key="3">
    <source>
        <dbReference type="ARBA" id="ARBA00022840"/>
    </source>
</evidence>
<dbReference type="InterPro" id="IPR002423">
    <property type="entry name" value="Cpn60/GroEL/TCP-1"/>
</dbReference>
<proteinExistence type="inferred from homology"/>
<dbReference type="InterPro" id="IPR017998">
    <property type="entry name" value="Chaperone_TCP-1"/>
</dbReference>
<keyword evidence="3 5" id="KW-0067">ATP-binding</keyword>
<dbReference type="Proteomes" id="UP000265618">
    <property type="component" value="Unassembled WGS sequence"/>
</dbReference>
<comment type="caution">
    <text evidence="6">The sequence shown here is derived from an EMBL/GenBank/DDBJ whole genome shotgun (WGS) entry which is preliminary data.</text>
</comment>
<dbReference type="GO" id="GO:0140662">
    <property type="term" value="F:ATP-dependent protein folding chaperone"/>
    <property type="evidence" value="ECO:0007669"/>
    <property type="project" value="InterPro"/>
</dbReference>
<name>A0A9K3GNQ6_9EUKA</name>
<accession>A0A9K3GNQ6</accession>
<keyword evidence="7" id="KW-1185">Reference proteome</keyword>
<evidence type="ECO:0000256" key="2">
    <source>
        <dbReference type="ARBA" id="ARBA00022741"/>
    </source>
</evidence>
<protein>
    <submittedName>
        <fullName evidence="6">Chaperone tailless complex polypeptide 1</fullName>
    </submittedName>
</protein>
<dbReference type="InterPro" id="IPR027410">
    <property type="entry name" value="TCP-1-like_intermed_sf"/>
</dbReference>
<dbReference type="PRINTS" id="PR00304">
    <property type="entry name" value="TCOMPLEXTCP1"/>
</dbReference>
<dbReference type="Gene3D" id="3.50.7.10">
    <property type="entry name" value="GroEL"/>
    <property type="match status" value="1"/>
</dbReference>
<evidence type="ECO:0000256" key="1">
    <source>
        <dbReference type="ARBA" id="ARBA00008020"/>
    </source>
</evidence>
<evidence type="ECO:0000313" key="6">
    <source>
        <dbReference type="EMBL" id="GIQ89653.1"/>
    </source>
</evidence>
<dbReference type="PANTHER" id="PTHR11353">
    <property type="entry name" value="CHAPERONIN"/>
    <property type="match status" value="1"/>
</dbReference>
<dbReference type="SUPFAM" id="SSF54849">
    <property type="entry name" value="GroEL-intermediate domain like"/>
    <property type="match status" value="1"/>
</dbReference>
<keyword evidence="2 5" id="KW-0547">Nucleotide-binding</keyword>
<dbReference type="EMBL" id="BDIP01005278">
    <property type="protein sequence ID" value="GIQ89653.1"/>
    <property type="molecule type" value="Genomic_DNA"/>
</dbReference>
<reference evidence="6 7" key="1">
    <citation type="journal article" date="2018" name="PLoS ONE">
        <title>The draft genome of Kipferlia bialata reveals reductive genome evolution in fornicate parasites.</title>
        <authorList>
            <person name="Tanifuji G."/>
            <person name="Takabayashi S."/>
            <person name="Kume K."/>
            <person name="Takagi M."/>
            <person name="Nakayama T."/>
            <person name="Kamikawa R."/>
            <person name="Inagaki Y."/>
            <person name="Hashimoto T."/>
        </authorList>
    </citation>
    <scope>NUCLEOTIDE SEQUENCE [LARGE SCALE GENOMIC DNA]</scope>
    <source>
        <strain evidence="6">NY0173</strain>
    </source>
</reference>